<evidence type="ECO:0000256" key="2">
    <source>
        <dbReference type="ARBA" id="ARBA00022527"/>
    </source>
</evidence>
<comment type="catalytic activity">
    <reaction evidence="8">
        <text>L-seryl-[protein] + ATP = O-phospho-L-seryl-[protein] + ADP + H(+)</text>
        <dbReference type="Rhea" id="RHEA:17989"/>
        <dbReference type="Rhea" id="RHEA-COMP:9863"/>
        <dbReference type="Rhea" id="RHEA-COMP:11604"/>
        <dbReference type="ChEBI" id="CHEBI:15378"/>
        <dbReference type="ChEBI" id="CHEBI:29999"/>
        <dbReference type="ChEBI" id="CHEBI:30616"/>
        <dbReference type="ChEBI" id="CHEBI:83421"/>
        <dbReference type="ChEBI" id="CHEBI:456216"/>
        <dbReference type="EC" id="2.7.11.1"/>
    </reaction>
</comment>
<comment type="catalytic activity">
    <reaction evidence="7">
        <text>L-threonyl-[protein] + ATP = O-phospho-L-threonyl-[protein] + ADP + H(+)</text>
        <dbReference type="Rhea" id="RHEA:46608"/>
        <dbReference type="Rhea" id="RHEA-COMP:11060"/>
        <dbReference type="Rhea" id="RHEA-COMP:11605"/>
        <dbReference type="ChEBI" id="CHEBI:15378"/>
        <dbReference type="ChEBI" id="CHEBI:30013"/>
        <dbReference type="ChEBI" id="CHEBI:30616"/>
        <dbReference type="ChEBI" id="CHEBI:61977"/>
        <dbReference type="ChEBI" id="CHEBI:456216"/>
        <dbReference type="EC" id="2.7.11.1"/>
    </reaction>
</comment>
<sequence>MTASPPPTPPSRPTVWLARDLSNRRYVAMKILVSDISASTNEVQILRQINDVAPVQGARHVTQLLDEFEHSGPNSIYKCLVFELMGPSINSIVEELLQFNPRKQ</sequence>
<dbReference type="OrthoDB" id="5979581at2759"/>
<comment type="caution">
    <text evidence="9">The sequence shown here is derived from an EMBL/GenBank/DDBJ whole genome shotgun (WGS) entry which is preliminary data.</text>
</comment>
<dbReference type="AlphaFoldDB" id="A0A8I3A024"/>
<evidence type="ECO:0000313" key="9">
    <source>
        <dbReference type="EMBL" id="KAG7141482.1"/>
    </source>
</evidence>
<dbReference type="EMBL" id="JAEMWZ010000030">
    <property type="protein sequence ID" value="KAG7141482.1"/>
    <property type="molecule type" value="Genomic_DNA"/>
</dbReference>
<organism evidence="9 10">
    <name type="scientific">Verticillium longisporum</name>
    <name type="common">Verticillium dahliae var. longisporum</name>
    <dbReference type="NCBI Taxonomy" id="100787"/>
    <lineage>
        <taxon>Eukaryota</taxon>
        <taxon>Fungi</taxon>
        <taxon>Dikarya</taxon>
        <taxon>Ascomycota</taxon>
        <taxon>Pezizomycotina</taxon>
        <taxon>Sordariomycetes</taxon>
        <taxon>Hypocreomycetidae</taxon>
        <taxon>Glomerellales</taxon>
        <taxon>Plectosphaerellaceae</taxon>
        <taxon>Verticillium</taxon>
    </lineage>
</organism>
<dbReference type="EC" id="2.7.11.1" evidence="1"/>
<reference evidence="9" key="1">
    <citation type="journal article" date="2021" name="Mol. Plant Pathol.">
        <title>A 20-kb lineage-specific genomic region tames virulence in pathogenic amphidiploid Verticillium longisporum.</title>
        <authorList>
            <person name="Harting R."/>
            <person name="Starke J."/>
            <person name="Kusch H."/>
            <person name="Poggeler S."/>
            <person name="Maurus I."/>
            <person name="Schluter R."/>
            <person name="Landesfeind M."/>
            <person name="Bulla I."/>
            <person name="Nowrousian M."/>
            <person name="de Jonge R."/>
            <person name="Stahlhut G."/>
            <person name="Hoff K.J."/>
            <person name="Asshauer K.P."/>
            <person name="Thurmer A."/>
            <person name="Stanke M."/>
            <person name="Daniel R."/>
            <person name="Morgenstern B."/>
            <person name="Thomma B.P.H.J."/>
            <person name="Kronstad J.W."/>
            <person name="Braus-Stromeyer S.A."/>
            <person name="Braus G.H."/>
        </authorList>
    </citation>
    <scope>NUCLEOTIDE SEQUENCE</scope>
    <source>
        <strain evidence="9">Vl32</strain>
    </source>
</reference>
<evidence type="ECO:0000256" key="7">
    <source>
        <dbReference type="ARBA" id="ARBA00047899"/>
    </source>
</evidence>
<name>A0A8I3A024_VERLO</name>
<evidence type="ECO:0000256" key="6">
    <source>
        <dbReference type="ARBA" id="ARBA00022840"/>
    </source>
</evidence>
<evidence type="ECO:0000256" key="8">
    <source>
        <dbReference type="ARBA" id="ARBA00048679"/>
    </source>
</evidence>
<accession>A0A8I3A024</accession>
<dbReference type="Proteomes" id="UP000689129">
    <property type="component" value="Unassembled WGS sequence"/>
</dbReference>
<evidence type="ECO:0000256" key="1">
    <source>
        <dbReference type="ARBA" id="ARBA00012513"/>
    </source>
</evidence>
<gene>
    <name evidence="9" type="ORF">HYQ45_001902</name>
</gene>
<protein>
    <recommendedName>
        <fullName evidence="1">non-specific serine/threonine protein kinase</fullName>
        <ecNumber evidence="1">2.7.11.1</ecNumber>
    </recommendedName>
</protein>
<dbReference type="PANTHER" id="PTHR47634:SF9">
    <property type="entry name" value="PROTEIN KINASE DOMAIN-CONTAINING PROTEIN-RELATED"/>
    <property type="match status" value="1"/>
</dbReference>
<evidence type="ECO:0000313" key="10">
    <source>
        <dbReference type="Proteomes" id="UP000689129"/>
    </source>
</evidence>
<dbReference type="GO" id="GO:0050684">
    <property type="term" value="P:regulation of mRNA processing"/>
    <property type="evidence" value="ECO:0007669"/>
    <property type="project" value="TreeGrafter"/>
</dbReference>
<evidence type="ECO:0000256" key="4">
    <source>
        <dbReference type="ARBA" id="ARBA00022741"/>
    </source>
</evidence>
<keyword evidence="6" id="KW-0067">ATP-binding</keyword>
<evidence type="ECO:0000256" key="5">
    <source>
        <dbReference type="ARBA" id="ARBA00022777"/>
    </source>
</evidence>
<keyword evidence="4" id="KW-0547">Nucleotide-binding</keyword>
<dbReference type="GO" id="GO:0005524">
    <property type="term" value="F:ATP binding"/>
    <property type="evidence" value="ECO:0007669"/>
    <property type="project" value="UniProtKB-KW"/>
</dbReference>
<evidence type="ECO:0000256" key="3">
    <source>
        <dbReference type="ARBA" id="ARBA00022679"/>
    </source>
</evidence>
<proteinExistence type="predicted"/>
<keyword evidence="3" id="KW-0808">Transferase</keyword>
<dbReference type="PANTHER" id="PTHR47634">
    <property type="entry name" value="PROTEIN KINASE DOMAIN-CONTAINING PROTEIN-RELATED"/>
    <property type="match status" value="1"/>
</dbReference>
<dbReference type="InterPro" id="IPR051334">
    <property type="entry name" value="SRPK"/>
</dbReference>
<keyword evidence="5 9" id="KW-0418">Kinase</keyword>
<dbReference type="GO" id="GO:0000245">
    <property type="term" value="P:spliceosomal complex assembly"/>
    <property type="evidence" value="ECO:0007669"/>
    <property type="project" value="TreeGrafter"/>
</dbReference>
<dbReference type="GO" id="GO:0004674">
    <property type="term" value="F:protein serine/threonine kinase activity"/>
    <property type="evidence" value="ECO:0007669"/>
    <property type="project" value="UniProtKB-KW"/>
</dbReference>
<keyword evidence="2" id="KW-0723">Serine/threonine-protein kinase</keyword>